<evidence type="ECO:0000313" key="1">
    <source>
        <dbReference type="Proteomes" id="UP000492821"/>
    </source>
</evidence>
<protein>
    <submittedName>
        <fullName evidence="2">UBC core domain-containing protein</fullName>
    </submittedName>
</protein>
<name>A0A7E4UZF7_PANRE</name>
<reference evidence="1" key="1">
    <citation type="journal article" date="2013" name="Genetics">
        <title>The draft genome and transcriptome of Panagrellus redivivus are shaped by the harsh demands of a free-living lifestyle.</title>
        <authorList>
            <person name="Srinivasan J."/>
            <person name="Dillman A.R."/>
            <person name="Macchietto M.G."/>
            <person name="Heikkinen L."/>
            <person name="Lakso M."/>
            <person name="Fracchia K.M."/>
            <person name="Antoshechkin I."/>
            <person name="Mortazavi A."/>
            <person name="Wong G."/>
            <person name="Sternberg P.W."/>
        </authorList>
    </citation>
    <scope>NUCLEOTIDE SEQUENCE [LARGE SCALE GENOMIC DNA]</scope>
    <source>
        <strain evidence="1">MT8872</strain>
    </source>
</reference>
<keyword evidence="1" id="KW-1185">Reference proteome</keyword>
<reference evidence="2" key="2">
    <citation type="submission" date="2020-10" db="UniProtKB">
        <authorList>
            <consortium name="WormBaseParasite"/>
        </authorList>
    </citation>
    <scope>IDENTIFICATION</scope>
</reference>
<accession>A0A7E4UZF7</accession>
<sequence>MKAQEGIFEVQLTISDEYPASWIHGLTSHSNFSTTIPNRTKFYRKIKIFSRNRPLEFYLIPNKLKFKGKIDEK</sequence>
<dbReference type="Proteomes" id="UP000492821">
    <property type="component" value="Unassembled WGS sequence"/>
</dbReference>
<evidence type="ECO:0000313" key="2">
    <source>
        <dbReference type="WBParaSite" id="Pan_g14725.t1"/>
    </source>
</evidence>
<dbReference type="WBParaSite" id="Pan_g14725.t1">
    <property type="protein sequence ID" value="Pan_g14725.t1"/>
    <property type="gene ID" value="Pan_g14725"/>
</dbReference>
<dbReference type="AlphaFoldDB" id="A0A7E4UZF7"/>
<proteinExistence type="predicted"/>
<organism evidence="1 2">
    <name type="scientific">Panagrellus redivivus</name>
    <name type="common">Microworm</name>
    <dbReference type="NCBI Taxonomy" id="6233"/>
    <lineage>
        <taxon>Eukaryota</taxon>
        <taxon>Metazoa</taxon>
        <taxon>Ecdysozoa</taxon>
        <taxon>Nematoda</taxon>
        <taxon>Chromadorea</taxon>
        <taxon>Rhabditida</taxon>
        <taxon>Tylenchina</taxon>
        <taxon>Panagrolaimomorpha</taxon>
        <taxon>Panagrolaimoidea</taxon>
        <taxon>Panagrolaimidae</taxon>
        <taxon>Panagrellus</taxon>
    </lineage>
</organism>